<evidence type="ECO:0000256" key="2">
    <source>
        <dbReference type="ARBA" id="ARBA00023125"/>
    </source>
</evidence>
<name>A0ABX2IZS5_9RHOB</name>
<dbReference type="Gene3D" id="1.10.10.60">
    <property type="entry name" value="Homeodomain-like"/>
    <property type="match status" value="1"/>
</dbReference>
<dbReference type="EMBL" id="JABUFE010000026">
    <property type="protein sequence ID" value="NSX56950.1"/>
    <property type="molecule type" value="Genomic_DNA"/>
</dbReference>
<dbReference type="SUPFAM" id="SSF48498">
    <property type="entry name" value="Tetracyclin repressor-like, C-terminal domain"/>
    <property type="match status" value="1"/>
</dbReference>
<evidence type="ECO:0000256" key="3">
    <source>
        <dbReference type="ARBA" id="ARBA00023163"/>
    </source>
</evidence>
<dbReference type="PANTHER" id="PTHR30055:SF234">
    <property type="entry name" value="HTH-TYPE TRANSCRIPTIONAL REGULATOR BETI"/>
    <property type="match status" value="1"/>
</dbReference>
<dbReference type="Proteomes" id="UP000777935">
    <property type="component" value="Unassembled WGS sequence"/>
</dbReference>
<organism evidence="6 7">
    <name type="scientific">Parasulfitobacter algicola</name>
    <dbReference type="NCBI Taxonomy" id="2614809"/>
    <lineage>
        <taxon>Bacteria</taxon>
        <taxon>Pseudomonadati</taxon>
        <taxon>Pseudomonadota</taxon>
        <taxon>Alphaproteobacteria</taxon>
        <taxon>Rhodobacterales</taxon>
        <taxon>Roseobacteraceae</taxon>
        <taxon>Parasulfitobacter</taxon>
    </lineage>
</organism>
<dbReference type="InterPro" id="IPR050109">
    <property type="entry name" value="HTH-type_TetR-like_transc_reg"/>
</dbReference>
<accession>A0ABX2IZS5</accession>
<dbReference type="InterPro" id="IPR036271">
    <property type="entry name" value="Tet_transcr_reg_TetR-rel_C_sf"/>
</dbReference>
<evidence type="ECO:0000256" key="1">
    <source>
        <dbReference type="ARBA" id="ARBA00023015"/>
    </source>
</evidence>
<evidence type="ECO:0000256" key="4">
    <source>
        <dbReference type="PROSITE-ProRule" id="PRU00335"/>
    </source>
</evidence>
<evidence type="ECO:0000313" key="6">
    <source>
        <dbReference type="EMBL" id="NSX56950.1"/>
    </source>
</evidence>
<dbReference type="PRINTS" id="PR00455">
    <property type="entry name" value="HTHTETR"/>
</dbReference>
<keyword evidence="3" id="KW-0804">Transcription</keyword>
<keyword evidence="1" id="KW-0805">Transcription regulation</keyword>
<dbReference type="RefSeq" id="WP_174140102.1">
    <property type="nucleotide sequence ID" value="NZ_JABUFE010000026.1"/>
</dbReference>
<feature type="DNA-binding region" description="H-T-H motif" evidence="4">
    <location>
        <begin position="27"/>
        <end position="46"/>
    </location>
</feature>
<dbReference type="Pfam" id="PF00440">
    <property type="entry name" value="TetR_N"/>
    <property type="match status" value="1"/>
</dbReference>
<dbReference type="InterPro" id="IPR009057">
    <property type="entry name" value="Homeodomain-like_sf"/>
</dbReference>
<feature type="domain" description="HTH tetR-type" evidence="5">
    <location>
        <begin position="5"/>
        <end position="64"/>
    </location>
</feature>
<evidence type="ECO:0000259" key="5">
    <source>
        <dbReference type="PROSITE" id="PS50977"/>
    </source>
</evidence>
<sequence length="209" mass="22107">MTTKIGMAERLLRAAEEEIVANGGHLEMLPVAKRAGVSVGSGYHHFGSKAGLLAAVAARFYGPLQEVTLGDAIPRDLPWAAREHRRLAAFVAYHLERRALAVLIYGGLSNAPEVLDLEREHMAAVVEAGARNLEQGSRAGVVRSTVPPRMLSALLMGAQRQAINSLIAGEGEIDTNAAVRDIWSFVAAALDLGPAAHNHVTKGGTSHVG</sequence>
<protein>
    <submittedName>
        <fullName evidence="6">TetR/AcrR family transcriptional regulator</fullName>
    </submittedName>
</protein>
<evidence type="ECO:0000313" key="7">
    <source>
        <dbReference type="Proteomes" id="UP000777935"/>
    </source>
</evidence>
<keyword evidence="7" id="KW-1185">Reference proteome</keyword>
<dbReference type="InterPro" id="IPR001647">
    <property type="entry name" value="HTH_TetR"/>
</dbReference>
<keyword evidence="2 4" id="KW-0238">DNA-binding</keyword>
<proteinExistence type="predicted"/>
<comment type="caution">
    <text evidence="6">The sequence shown here is derived from an EMBL/GenBank/DDBJ whole genome shotgun (WGS) entry which is preliminary data.</text>
</comment>
<reference evidence="6 7" key="1">
    <citation type="submission" date="2020-06" db="EMBL/GenBank/DDBJ databases">
        <title>Sulfitobacter algicola sp. nov., isolated from green algae.</title>
        <authorList>
            <person name="Wang C."/>
        </authorList>
    </citation>
    <scope>NUCLEOTIDE SEQUENCE [LARGE SCALE GENOMIC DNA]</scope>
    <source>
        <strain evidence="6 7">1151</strain>
    </source>
</reference>
<gene>
    <name evidence="6" type="ORF">HRQ87_19400</name>
</gene>
<dbReference type="SUPFAM" id="SSF46689">
    <property type="entry name" value="Homeodomain-like"/>
    <property type="match status" value="1"/>
</dbReference>
<dbReference type="Gene3D" id="1.10.357.10">
    <property type="entry name" value="Tetracycline Repressor, domain 2"/>
    <property type="match status" value="1"/>
</dbReference>
<dbReference type="PANTHER" id="PTHR30055">
    <property type="entry name" value="HTH-TYPE TRANSCRIPTIONAL REGULATOR RUTR"/>
    <property type="match status" value="1"/>
</dbReference>
<dbReference type="PROSITE" id="PS50977">
    <property type="entry name" value="HTH_TETR_2"/>
    <property type="match status" value="1"/>
</dbReference>